<evidence type="ECO:0000313" key="12">
    <source>
        <dbReference type="Proteomes" id="UP001595868"/>
    </source>
</evidence>
<dbReference type="Gene3D" id="1.10.510.10">
    <property type="entry name" value="Transferase(Phosphotransferase) domain 1"/>
    <property type="match status" value="1"/>
</dbReference>
<evidence type="ECO:0000256" key="2">
    <source>
        <dbReference type="ARBA" id="ARBA00022527"/>
    </source>
</evidence>
<dbReference type="Gene3D" id="2.60.40.290">
    <property type="match status" value="1"/>
</dbReference>
<evidence type="ECO:0000256" key="7">
    <source>
        <dbReference type="PROSITE-ProRule" id="PRU10141"/>
    </source>
</evidence>
<dbReference type="CDD" id="cd14014">
    <property type="entry name" value="STKc_PknB_like"/>
    <property type="match status" value="1"/>
</dbReference>
<feature type="region of interest" description="Disordered" evidence="8">
    <location>
        <begin position="317"/>
        <end position="336"/>
    </location>
</feature>
<evidence type="ECO:0000256" key="8">
    <source>
        <dbReference type="SAM" id="MobiDB-lite"/>
    </source>
</evidence>
<feature type="binding site" evidence="7">
    <location>
        <position position="45"/>
    </location>
    <ligand>
        <name>ATP</name>
        <dbReference type="ChEBI" id="CHEBI:30616"/>
    </ligand>
</feature>
<dbReference type="PROSITE" id="PS00109">
    <property type="entry name" value="PROTEIN_KINASE_TYR"/>
    <property type="match status" value="1"/>
</dbReference>
<feature type="domain" description="Protein kinase" evidence="9">
    <location>
        <begin position="16"/>
        <end position="283"/>
    </location>
</feature>
<dbReference type="InterPro" id="IPR001919">
    <property type="entry name" value="CBD2"/>
</dbReference>
<protein>
    <recommendedName>
        <fullName evidence="1">non-specific serine/threonine protein kinase</fullName>
        <ecNumber evidence="1">2.7.11.1</ecNumber>
    </recommendedName>
</protein>
<keyword evidence="6 7" id="KW-0067">ATP-binding</keyword>
<dbReference type="SMART" id="SM00637">
    <property type="entry name" value="CBD_II"/>
    <property type="match status" value="1"/>
</dbReference>
<dbReference type="Pfam" id="PF00069">
    <property type="entry name" value="Pkinase"/>
    <property type="match status" value="1"/>
</dbReference>
<dbReference type="PROSITE" id="PS51173">
    <property type="entry name" value="CBM2"/>
    <property type="match status" value="1"/>
</dbReference>
<reference evidence="12" key="1">
    <citation type="journal article" date="2019" name="Int. J. Syst. Evol. Microbiol.">
        <title>The Global Catalogue of Microorganisms (GCM) 10K type strain sequencing project: providing services to taxonomists for standard genome sequencing and annotation.</title>
        <authorList>
            <consortium name="The Broad Institute Genomics Platform"/>
            <consortium name="The Broad Institute Genome Sequencing Center for Infectious Disease"/>
            <person name="Wu L."/>
            <person name="Ma J."/>
        </authorList>
    </citation>
    <scope>NUCLEOTIDE SEQUENCE [LARGE SCALE GENOMIC DNA]</scope>
    <source>
        <strain evidence="12">2902at01</strain>
    </source>
</reference>
<gene>
    <name evidence="11" type="ORF">ACFOX0_12415</name>
</gene>
<organism evidence="11 12">
    <name type="scientific">Micromonospora zhanjiangensis</name>
    <dbReference type="NCBI Taxonomy" id="1522057"/>
    <lineage>
        <taxon>Bacteria</taxon>
        <taxon>Bacillati</taxon>
        <taxon>Actinomycetota</taxon>
        <taxon>Actinomycetes</taxon>
        <taxon>Micromonosporales</taxon>
        <taxon>Micromonosporaceae</taxon>
        <taxon>Micromonospora</taxon>
    </lineage>
</organism>
<dbReference type="Gene3D" id="3.30.200.20">
    <property type="entry name" value="Phosphorylase Kinase, domain 1"/>
    <property type="match status" value="1"/>
</dbReference>
<dbReference type="PANTHER" id="PTHR43289">
    <property type="entry name" value="MITOGEN-ACTIVATED PROTEIN KINASE KINASE KINASE 20-RELATED"/>
    <property type="match status" value="1"/>
</dbReference>
<dbReference type="PROSITE" id="PS00107">
    <property type="entry name" value="PROTEIN_KINASE_ATP"/>
    <property type="match status" value="1"/>
</dbReference>
<sequence>MGRVNKPTTTLLGERYRLVERLGAGGMSVVWRGYDEVLGRQVAVKVLAARLAGDRTFRHRIRIEAKAAARLCHPHITNVYDYGETVEAGVPVPYVVMELVDGCSVAAYLGRHGGRMPWREAVTACAEVASALATAHARGVVHRDVTPGNVMLTGAGAKVVDFGISALVGERDSEPGGAVLGTPAYLAPERLDGGQVTAATDVYALGLLLYRMLSGRLPWPVDGRTELLRAHLYREPEPLAVVGGLPAEVADLCRRCLAKDPVDRPSSVEVARTLADAAGVPAVVPVSPAPGGPMSGRDDEALLANAGTTILPGSAATDALPLSRSGRTVARDRRANRRHRVQAVAAGVGLLAVTGGVWAATSASPAAGPDTPAAAATPDATPAGPTCRVDYALRRDTGRGFDADVQVTNSGEQAVPGWRLTFAFPGDQVVTGGTVRHWQQQGRSVAVRADDTPLAPGRSATMALSGRYADANPLPVEFRLNDSSCAVRLSGVPGVAPTTGAPTPARTSATGASGKAKPAPAKPAPAKKPEPRGKAKGKDKGKGGGD</sequence>
<name>A0ABV8KKT2_9ACTN</name>
<dbReference type="InterPro" id="IPR017441">
    <property type="entry name" value="Protein_kinase_ATP_BS"/>
</dbReference>
<feature type="region of interest" description="Disordered" evidence="8">
    <location>
        <begin position="492"/>
        <end position="546"/>
    </location>
</feature>
<comment type="caution">
    <text evidence="11">The sequence shown here is derived from an EMBL/GenBank/DDBJ whole genome shotgun (WGS) entry which is preliminary data.</text>
</comment>
<dbReference type="Pfam" id="PF00553">
    <property type="entry name" value="CBM_2"/>
    <property type="match status" value="1"/>
</dbReference>
<dbReference type="SUPFAM" id="SSF49384">
    <property type="entry name" value="Carbohydrate-binding domain"/>
    <property type="match status" value="1"/>
</dbReference>
<evidence type="ECO:0000256" key="4">
    <source>
        <dbReference type="ARBA" id="ARBA00022741"/>
    </source>
</evidence>
<dbReference type="PANTHER" id="PTHR43289:SF6">
    <property type="entry name" value="SERINE_THREONINE-PROTEIN KINASE NEKL-3"/>
    <property type="match status" value="1"/>
</dbReference>
<dbReference type="Proteomes" id="UP001595868">
    <property type="component" value="Unassembled WGS sequence"/>
</dbReference>
<dbReference type="InterPro" id="IPR000719">
    <property type="entry name" value="Prot_kinase_dom"/>
</dbReference>
<dbReference type="SUPFAM" id="SSF56112">
    <property type="entry name" value="Protein kinase-like (PK-like)"/>
    <property type="match status" value="1"/>
</dbReference>
<evidence type="ECO:0000256" key="5">
    <source>
        <dbReference type="ARBA" id="ARBA00022777"/>
    </source>
</evidence>
<feature type="compositionally biased region" description="Low complexity" evidence="8">
    <location>
        <begin position="492"/>
        <end position="519"/>
    </location>
</feature>
<dbReference type="InterPro" id="IPR011009">
    <property type="entry name" value="Kinase-like_dom_sf"/>
</dbReference>
<feature type="domain" description="CBM2" evidence="10">
    <location>
        <begin position="380"/>
        <end position="488"/>
    </location>
</feature>
<keyword evidence="3" id="KW-0808">Transferase</keyword>
<proteinExistence type="predicted"/>
<dbReference type="GO" id="GO:0016301">
    <property type="term" value="F:kinase activity"/>
    <property type="evidence" value="ECO:0007669"/>
    <property type="project" value="UniProtKB-KW"/>
</dbReference>
<dbReference type="PROSITE" id="PS50011">
    <property type="entry name" value="PROTEIN_KINASE_DOM"/>
    <property type="match status" value="1"/>
</dbReference>
<feature type="region of interest" description="Disordered" evidence="8">
    <location>
        <begin position="362"/>
        <end position="383"/>
    </location>
</feature>
<accession>A0ABV8KKT2</accession>
<dbReference type="InterPro" id="IPR012291">
    <property type="entry name" value="CBM2_carb-bd_dom_sf"/>
</dbReference>
<keyword evidence="2" id="KW-0723">Serine/threonine-protein kinase</keyword>
<dbReference type="InterPro" id="IPR008266">
    <property type="entry name" value="Tyr_kinase_AS"/>
</dbReference>
<dbReference type="EC" id="2.7.11.1" evidence="1"/>
<feature type="compositionally biased region" description="Basic and acidic residues" evidence="8">
    <location>
        <begin position="527"/>
        <end position="546"/>
    </location>
</feature>
<dbReference type="RefSeq" id="WP_377544959.1">
    <property type="nucleotide sequence ID" value="NZ_JBHSBN010000007.1"/>
</dbReference>
<keyword evidence="4 7" id="KW-0547">Nucleotide-binding</keyword>
<evidence type="ECO:0000259" key="9">
    <source>
        <dbReference type="PROSITE" id="PS50011"/>
    </source>
</evidence>
<evidence type="ECO:0000256" key="1">
    <source>
        <dbReference type="ARBA" id="ARBA00012513"/>
    </source>
</evidence>
<keyword evidence="12" id="KW-1185">Reference proteome</keyword>
<dbReference type="InterPro" id="IPR008965">
    <property type="entry name" value="CBM2/CBM3_carb-bd_dom_sf"/>
</dbReference>
<evidence type="ECO:0000256" key="6">
    <source>
        <dbReference type="ARBA" id="ARBA00022840"/>
    </source>
</evidence>
<keyword evidence="5 11" id="KW-0418">Kinase</keyword>
<evidence type="ECO:0000259" key="10">
    <source>
        <dbReference type="PROSITE" id="PS51173"/>
    </source>
</evidence>
<evidence type="ECO:0000313" key="11">
    <source>
        <dbReference type="EMBL" id="MFC4106729.1"/>
    </source>
</evidence>
<evidence type="ECO:0000256" key="3">
    <source>
        <dbReference type="ARBA" id="ARBA00022679"/>
    </source>
</evidence>
<dbReference type="EMBL" id="JBHSBN010000007">
    <property type="protein sequence ID" value="MFC4106729.1"/>
    <property type="molecule type" value="Genomic_DNA"/>
</dbReference>